<keyword evidence="4" id="KW-1185">Reference proteome</keyword>
<dbReference type="Proteomes" id="UP001551176">
    <property type="component" value="Unassembled WGS sequence"/>
</dbReference>
<evidence type="ECO:0000313" key="3">
    <source>
        <dbReference type="EMBL" id="MEU6824803.1"/>
    </source>
</evidence>
<proteinExistence type="predicted"/>
<keyword evidence="1" id="KW-0418">Kinase</keyword>
<dbReference type="PANTHER" id="PTHR35526:SF3">
    <property type="entry name" value="ANTI-SIGMA-F FACTOR RSBW"/>
    <property type="match status" value="1"/>
</dbReference>
<evidence type="ECO:0000256" key="1">
    <source>
        <dbReference type="ARBA" id="ARBA00022527"/>
    </source>
</evidence>
<keyword evidence="3" id="KW-0547">Nucleotide-binding</keyword>
<reference evidence="3 4" key="1">
    <citation type="submission" date="2024-06" db="EMBL/GenBank/DDBJ databases">
        <title>The Natural Products Discovery Center: Release of the First 8490 Sequenced Strains for Exploring Actinobacteria Biosynthetic Diversity.</title>
        <authorList>
            <person name="Kalkreuter E."/>
            <person name="Kautsar S.A."/>
            <person name="Yang D."/>
            <person name="Bader C.D."/>
            <person name="Teijaro C.N."/>
            <person name="Fluegel L."/>
            <person name="Davis C.M."/>
            <person name="Simpson J.R."/>
            <person name="Lauterbach L."/>
            <person name="Steele A.D."/>
            <person name="Gui C."/>
            <person name="Meng S."/>
            <person name="Li G."/>
            <person name="Viehrig K."/>
            <person name="Ye F."/>
            <person name="Su P."/>
            <person name="Kiefer A.F."/>
            <person name="Nichols A."/>
            <person name="Cepeda A.J."/>
            <person name="Yan W."/>
            <person name="Fan B."/>
            <person name="Jiang Y."/>
            <person name="Adhikari A."/>
            <person name="Zheng C.-J."/>
            <person name="Schuster L."/>
            <person name="Cowan T.M."/>
            <person name="Smanski M.J."/>
            <person name="Chevrette M.G."/>
            <person name="De Carvalho L.P.S."/>
            <person name="Shen B."/>
        </authorList>
    </citation>
    <scope>NUCLEOTIDE SEQUENCE [LARGE SCALE GENOMIC DNA]</scope>
    <source>
        <strain evidence="3 4">NPDC046838</strain>
    </source>
</reference>
<dbReference type="InterPro" id="IPR036890">
    <property type="entry name" value="HATPase_C_sf"/>
</dbReference>
<dbReference type="InterPro" id="IPR003594">
    <property type="entry name" value="HATPase_dom"/>
</dbReference>
<dbReference type="GO" id="GO:0005524">
    <property type="term" value="F:ATP binding"/>
    <property type="evidence" value="ECO:0007669"/>
    <property type="project" value="UniProtKB-KW"/>
</dbReference>
<keyword evidence="3" id="KW-0067">ATP-binding</keyword>
<evidence type="ECO:0000313" key="4">
    <source>
        <dbReference type="Proteomes" id="UP001551176"/>
    </source>
</evidence>
<evidence type="ECO:0000259" key="2">
    <source>
        <dbReference type="Pfam" id="PF13581"/>
    </source>
</evidence>
<dbReference type="CDD" id="cd16936">
    <property type="entry name" value="HATPase_RsbW-like"/>
    <property type="match status" value="1"/>
</dbReference>
<gene>
    <name evidence="3" type="ORF">ABZ921_29590</name>
</gene>
<dbReference type="RefSeq" id="WP_359354451.1">
    <property type="nucleotide sequence ID" value="NZ_JBEYXV010000017.1"/>
</dbReference>
<dbReference type="Gene3D" id="3.30.565.10">
    <property type="entry name" value="Histidine kinase-like ATPase, C-terminal domain"/>
    <property type="match status" value="1"/>
</dbReference>
<accession>A0ABV3BUW0</accession>
<dbReference type="EMBL" id="JBEYXV010000017">
    <property type="protein sequence ID" value="MEU6824803.1"/>
    <property type="molecule type" value="Genomic_DNA"/>
</dbReference>
<dbReference type="SUPFAM" id="SSF55874">
    <property type="entry name" value="ATPase domain of HSP90 chaperone/DNA topoisomerase II/histidine kinase"/>
    <property type="match status" value="1"/>
</dbReference>
<organism evidence="3 4">
    <name type="scientific">Streptomyces atriruber</name>
    <dbReference type="NCBI Taxonomy" id="545121"/>
    <lineage>
        <taxon>Bacteria</taxon>
        <taxon>Bacillati</taxon>
        <taxon>Actinomycetota</taxon>
        <taxon>Actinomycetes</taxon>
        <taxon>Kitasatosporales</taxon>
        <taxon>Streptomycetaceae</taxon>
        <taxon>Streptomyces</taxon>
    </lineage>
</organism>
<protein>
    <submittedName>
        <fullName evidence="3">ATP-binding protein</fullName>
    </submittedName>
</protein>
<keyword evidence="1" id="KW-0808">Transferase</keyword>
<name>A0ABV3BUW0_9ACTN</name>
<feature type="domain" description="Histidine kinase/HSP90-like ATPase" evidence="2">
    <location>
        <begin position="24"/>
        <end position="137"/>
    </location>
</feature>
<comment type="caution">
    <text evidence="3">The sequence shown here is derived from an EMBL/GenBank/DDBJ whole genome shotgun (WGS) entry which is preliminary data.</text>
</comment>
<dbReference type="PANTHER" id="PTHR35526">
    <property type="entry name" value="ANTI-SIGMA-F FACTOR RSBW-RELATED"/>
    <property type="match status" value="1"/>
</dbReference>
<dbReference type="InterPro" id="IPR050267">
    <property type="entry name" value="Anti-sigma-factor_SerPK"/>
</dbReference>
<dbReference type="Pfam" id="PF13581">
    <property type="entry name" value="HATPase_c_2"/>
    <property type="match status" value="1"/>
</dbReference>
<sequence length="144" mass="15956">MADAARGGLGEAFPLGGMTLYPVPESVSRARRWFRKFTASYDLACSIDDCVLMLSELVTNAVLYGEAEESWRVRVEWWRAGESLRVDVHNPGFPADVRRRDPDADDAHGRGLLLVDALSDNWSVGPSRFGGTVVSFRIDAAWKP</sequence>
<keyword evidence="1" id="KW-0723">Serine/threonine-protein kinase</keyword>